<feature type="transmembrane region" description="Helical" evidence="7">
    <location>
        <begin position="68"/>
        <end position="87"/>
    </location>
</feature>
<dbReference type="Pfam" id="PF00361">
    <property type="entry name" value="Proton_antipo_M"/>
    <property type="match status" value="1"/>
</dbReference>
<dbReference type="InterPro" id="IPR052175">
    <property type="entry name" value="ComplexI-like_HydComp"/>
</dbReference>
<dbReference type="GO" id="GO:0016491">
    <property type="term" value="F:oxidoreductase activity"/>
    <property type="evidence" value="ECO:0007669"/>
    <property type="project" value="UniProtKB-KW"/>
</dbReference>
<dbReference type="PANTHER" id="PTHR42682:SF4">
    <property type="entry name" value="NADH-UBIQUINONE_PLASTOQUINONE"/>
    <property type="match status" value="1"/>
</dbReference>
<proteinExistence type="predicted"/>
<feature type="transmembrane region" description="Helical" evidence="7">
    <location>
        <begin position="262"/>
        <end position="285"/>
    </location>
</feature>
<dbReference type="EMBL" id="LNQE01001801">
    <property type="protein sequence ID" value="KUG05574.1"/>
    <property type="molecule type" value="Genomic_DNA"/>
</dbReference>
<evidence type="ECO:0000259" key="8">
    <source>
        <dbReference type="Pfam" id="PF00361"/>
    </source>
</evidence>
<feature type="transmembrane region" description="Helical" evidence="7">
    <location>
        <begin position="107"/>
        <end position="133"/>
    </location>
</feature>
<feature type="transmembrane region" description="Helical" evidence="7">
    <location>
        <begin position="569"/>
        <end position="591"/>
    </location>
</feature>
<evidence type="ECO:0000313" key="9">
    <source>
        <dbReference type="EMBL" id="KUG05574.1"/>
    </source>
</evidence>
<keyword evidence="2" id="KW-1003">Cell membrane</keyword>
<dbReference type="InterPro" id="IPR001750">
    <property type="entry name" value="ND/Mrp_TM"/>
</dbReference>
<feature type="transmembrane region" description="Helical" evidence="7">
    <location>
        <begin position="297"/>
        <end position="316"/>
    </location>
</feature>
<reference evidence="9" key="1">
    <citation type="journal article" date="2015" name="Proc. Natl. Acad. Sci. U.S.A.">
        <title>Networks of energetic and metabolic interactions define dynamics in microbial communities.</title>
        <authorList>
            <person name="Embree M."/>
            <person name="Liu J.K."/>
            <person name="Al-Bassam M.M."/>
            <person name="Zengler K."/>
        </authorList>
    </citation>
    <scope>NUCLEOTIDE SEQUENCE</scope>
</reference>
<protein>
    <submittedName>
        <fullName evidence="9">Nadh-ubiquinone oxidoreductase chain l</fullName>
        <ecNumber evidence="9">1.6.5.3</ecNumber>
    </submittedName>
</protein>
<comment type="subcellular location">
    <subcellularLocation>
        <location evidence="1">Cell membrane</location>
        <topology evidence="1">Multi-pass membrane protein</topology>
    </subcellularLocation>
</comment>
<keyword evidence="9" id="KW-0830">Ubiquinone</keyword>
<name>A0A0W8EAT5_9ZZZZ</name>
<evidence type="ECO:0000256" key="7">
    <source>
        <dbReference type="SAM" id="Phobius"/>
    </source>
</evidence>
<gene>
    <name evidence="9" type="ORF">ASZ90_016991</name>
</gene>
<organism evidence="9">
    <name type="scientific">hydrocarbon metagenome</name>
    <dbReference type="NCBI Taxonomy" id="938273"/>
    <lineage>
        <taxon>unclassified sequences</taxon>
        <taxon>metagenomes</taxon>
        <taxon>ecological metagenomes</taxon>
    </lineage>
</organism>
<feature type="domain" description="NADH:quinone oxidoreductase/Mrp antiporter transmembrane" evidence="8">
    <location>
        <begin position="111"/>
        <end position="378"/>
    </location>
</feature>
<dbReference type="AlphaFoldDB" id="A0A0W8EAT5"/>
<evidence type="ECO:0000256" key="6">
    <source>
        <dbReference type="ARBA" id="ARBA00023136"/>
    </source>
</evidence>
<feature type="transmembrane region" description="Helical" evidence="7">
    <location>
        <begin position="328"/>
        <end position="347"/>
    </location>
</feature>
<feature type="transmembrane region" description="Helical" evidence="7">
    <location>
        <begin position="367"/>
        <end position="388"/>
    </location>
</feature>
<sequence length="595" mass="61283">MIPPAFILLGGLLPVPFIHGMARKIWVTGVGSCGLIAALLAVSAPSAVPVTLAPGIELALFSIDPGRAFAGVVFAGAALLALLYALYRDLPAPETMGILASAGAALGIVYAGDYITVFVFWELLALASLAIIWSAPGSGGPGFRYLLYHIFGGACLLAGFAVAAGASGSTLLAPVAPGPGYFLIAIGIGLNAAFIPLHPWVPDAYPRATVTGTVALSIFTTKAAVFLLVILGGWSQGIAYMGAAMAIYGAVFALLQDDIRRLLSYSVISQVGYMVAAVGVGSAAGIDAALAHMANDILFKSLLFMAAGAVIWRTGISRMSRLGGVAKAMPFTAIAAVIGGFALAGVPGLNGSVSKGMVIEAVAGIPYLDALLLIAAVITVLYVVRLLWFVFFRPAPDSLRERGPGEAPVAMLAAMAIAAGFCLLIGLFPGLLTTLLPAGTQAHPFSPAHLAESAAVLLAAGALLLLVRPLRVPGLAFEADIDRIYCTAGRALLWFARTPLAAMASAISRATGRITASVSSISRNPVMAIRIGGRTLALPAVRAFSDPAAADTYAAALQGMRDRYPDERLGIRGSGYGLILVSIIAFLYYLFDVLV</sequence>
<keyword evidence="6 7" id="KW-0472">Membrane</keyword>
<feature type="transmembrane region" description="Helical" evidence="7">
    <location>
        <begin position="36"/>
        <end position="56"/>
    </location>
</feature>
<dbReference type="EC" id="1.6.5.3" evidence="9"/>
<feature type="transmembrane region" description="Helical" evidence="7">
    <location>
        <begin position="448"/>
        <end position="467"/>
    </location>
</feature>
<evidence type="ECO:0000256" key="1">
    <source>
        <dbReference type="ARBA" id="ARBA00004651"/>
    </source>
</evidence>
<dbReference type="PRINTS" id="PR01434">
    <property type="entry name" value="NADHDHGNASE5"/>
</dbReference>
<evidence type="ECO:0000256" key="5">
    <source>
        <dbReference type="ARBA" id="ARBA00023002"/>
    </source>
</evidence>
<evidence type="ECO:0000256" key="3">
    <source>
        <dbReference type="ARBA" id="ARBA00022692"/>
    </source>
</evidence>
<feature type="transmembrane region" description="Helical" evidence="7">
    <location>
        <begin position="409"/>
        <end position="428"/>
    </location>
</feature>
<dbReference type="GO" id="GO:0005886">
    <property type="term" value="C:plasma membrane"/>
    <property type="evidence" value="ECO:0007669"/>
    <property type="project" value="UniProtKB-SubCell"/>
</dbReference>
<feature type="transmembrane region" description="Helical" evidence="7">
    <location>
        <begin position="178"/>
        <end position="197"/>
    </location>
</feature>
<dbReference type="PANTHER" id="PTHR42682">
    <property type="entry name" value="HYDROGENASE-4 COMPONENT F"/>
    <property type="match status" value="1"/>
</dbReference>
<keyword evidence="4 7" id="KW-1133">Transmembrane helix</keyword>
<keyword evidence="5 9" id="KW-0560">Oxidoreductase</keyword>
<feature type="transmembrane region" description="Helical" evidence="7">
    <location>
        <begin position="209"/>
        <end position="231"/>
    </location>
</feature>
<accession>A0A0W8EAT5</accession>
<keyword evidence="3 7" id="KW-0812">Transmembrane</keyword>
<evidence type="ECO:0000256" key="2">
    <source>
        <dbReference type="ARBA" id="ARBA00022475"/>
    </source>
</evidence>
<evidence type="ECO:0000256" key="4">
    <source>
        <dbReference type="ARBA" id="ARBA00022989"/>
    </source>
</evidence>
<feature type="transmembrane region" description="Helical" evidence="7">
    <location>
        <begin position="145"/>
        <end position="166"/>
    </location>
</feature>
<feature type="transmembrane region" description="Helical" evidence="7">
    <location>
        <begin position="237"/>
        <end position="255"/>
    </location>
</feature>
<comment type="caution">
    <text evidence="9">The sequence shown here is derived from an EMBL/GenBank/DDBJ whole genome shotgun (WGS) entry which is preliminary data.</text>
</comment>